<reference evidence="3" key="1">
    <citation type="submission" date="2022-01" db="EMBL/GenBank/DDBJ databases">
        <title>Genome-Based Taxonomic Classification of the Phylum Actinobacteria.</title>
        <authorList>
            <person name="Gao Y."/>
        </authorList>
    </citation>
    <scope>NUCLEOTIDE SEQUENCE</scope>
    <source>
        <strain evidence="3">KLBMP 8922</strain>
    </source>
</reference>
<dbReference type="EMBL" id="JAKFHA010000008">
    <property type="protein sequence ID" value="MCF2528833.1"/>
    <property type="molecule type" value="Genomic_DNA"/>
</dbReference>
<dbReference type="Gene3D" id="3.40.47.10">
    <property type="match status" value="2"/>
</dbReference>
<keyword evidence="1" id="KW-0963">Cytoplasm</keyword>
<dbReference type="GO" id="GO:0006633">
    <property type="term" value="P:fatty acid biosynthetic process"/>
    <property type="evidence" value="ECO:0007669"/>
    <property type="project" value="InterPro"/>
</dbReference>
<dbReference type="PANTHER" id="PTHR34069">
    <property type="entry name" value="3-OXOACYL-[ACYL-CARRIER-PROTEIN] SYNTHASE 3"/>
    <property type="match status" value="1"/>
</dbReference>
<protein>
    <submittedName>
        <fullName evidence="3">3-oxoacyl-ACP synthase</fullName>
    </submittedName>
</protein>
<dbReference type="GO" id="GO:0044550">
    <property type="term" value="P:secondary metabolite biosynthetic process"/>
    <property type="evidence" value="ECO:0007669"/>
    <property type="project" value="TreeGrafter"/>
</dbReference>
<dbReference type="PANTHER" id="PTHR34069:SF2">
    <property type="entry name" value="BETA-KETOACYL-[ACYL-CARRIER-PROTEIN] SYNTHASE III"/>
    <property type="match status" value="1"/>
</dbReference>
<gene>
    <name evidence="3" type="ORF">LZ495_16640</name>
</gene>
<accession>A0AA41PZK8</accession>
<feature type="domain" description="Beta-ketoacyl-[acyl-carrier-protein] synthase III N-terminal" evidence="2">
    <location>
        <begin position="119"/>
        <end position="179"/>
    </location>
</feature>
<evidence type="ECO:0000313" key="3">
    <source>
        <dbReference type="EMBL" id="MCF2528833.1"/>
    </source>
</evidence>
<evidence type="ECO:0000256" key="1">
    <source>
        <dbReference type="ARBA" id="ARBA00022490"/>
    </source>
</evidence>
<keyword evidence="4" id="KW-1185">Reference proteome</keyword>
<comment type="caution">
    <text evidence="3">The sequence shown here is derived from an EMBL/GenBank/DDBJ whole genome shotgun (WGS) entry which is preliminary data.</text>
</comment>
<dbReference type="SUPFAM" id="SSF53901">
    <property type="entry name" value="Thiolase-like"/>
    <property type="match status" value="1"/>
</dbReference>
<organism evidence="3 4">
    <name type="scientific">Yinghuangia soli</name>
    <dbReference type="NCBI Taxonomy" id="2908204"/>
    <lineage>
        <taxon>Bacteria</taxon>
        <taxon>Bacillati</taxon>
        <taxon>Actinomycetota</taxon>
        <taxon>Actinomycetes</taxon>
        <taxon>Kitasatosporales</taxon>
        <taxon>Streptomycetaceae</taxon>
        <taxon>Yinghuangia</taxon>
    </lineage>
</organism>
<dbReference type="InterPro" id="IPR013751">
    <property type="entry name" value="ACP_syn_III_N"/>
</dbReference>
<dbReference type="AlphaFoldDB" id="A0AA41PZK8"/>
<proteinExistence type="predicted"/>
<evidence type="ECO:0000313" key="4">
    <source>
        <dbReference type="Proteomes" id="UP001165378"/>
    </source>
</evidence>
<name>A0AA41PZK8_9ACTN</name>
<dbReference type="Pfam" id="PF08545">
    <property type="entry name" value="ACP_syn_III"/>
    <property type="match status" value="1"/>
</dbReference>
<dbReference type="InterPro" id="IPR016039">
    <property type="entry name" value="Thiolase-like"/>
</dbReference>
<evidence type="ECO:0000259" key="2">
    <source>
        <dbReference type="Pfam" id="PF08545"/>
    </source>
</evidence>
<sequence>MSAPAFLLAPAYVLGETEEPHTAVPHLADRVAQFGIPMAPRAWGWGSFFRTERSPAELAVASAEETLAASGADRAAVDGLIVCTSQFPVSVDDHAEFLGDVLTGLKLTGTAFACGMTLNRCNNLLAGLHVARSLVQSGSHRLILVVTADRVVDDADRLEKFALFSDGAASCLVAADEQGPLAYRILASAAAQDAAVLGLRDEIDPKLAVAVNAELERATGIAAKDVTTLLPANLVRPLVTLKERQAGFTAAQVHTSNIERVGHCFAADPLLNLADLAASGADQADGVYLLASSVPGARHGVLLRKVPRVATSGGA</sequence>
<dbReference type="GO" id="GO:0004315">
    <property type="term" value="F:3-oxoacyl-[acyl-carrier-protein] synthase activity"/>
    <property type="evidence" value="ECO:0007669"/>
    <property type="project" value="InterPro"/>
</dbReference>
<dbReference type="RefSeq" id="WP_235052998.1">
    <property type="nucleotide sequence ID" value="NZ_JAKFHA010000008.1"/>
</dbReference>
<dbReference type="Proteomes" id="UP001165378">
    <property type="component" value="Unassembled WGS sequence"/>
</dbReference>